<dbReference type="AlphaFoldDB" id="A0A9P6H6G6"/>
<proteinExistence type="predicted"/>
<dbReference type="Pfam" id="PF09444">
    <property type="entry name" value="MRC1"/>
    <property type="match status" value="1"/>
</dbReference>
<evidence type="ECO:0000313" key="4">
    <source>
        <dbReference type="Proteomes" id="UP000736335"/>
    </source>
</evidence>
<feature type="domain" description="DNA replication checkpoint mediator MRC1" evidence="2">
    <location>
        <begin position="900"/>
        <end position="1017"/>
    </location>
</feature>
<reference evidence="3" key="2">
    <citation type="submission" date="2020-11" db="EMBL/GenBank/DDBJ databases">
        <authorList>
            <consortium name="DOE Joint Genome Institute"/>
            <person name="Kuo A."/>
            <person name="Miyauchi S."/>
            <person name="Kiss E."/>
            <person name="Drula E."/>
            <person name="Kohler A."/>
            <person name="Sanchez-Garcia M."/>
            <person name="Andreopoulos B."/>
            <person name="Barry K.W."/>
            <person name="Bonito G."/>
            <person name="Buee M."/>
            <person name="Carver A."/>
            <person name="Chen C."/>
            <person name="Cichocki N."/>
            <person name="Clum A."/>
            <person name="Culley D."/>
            <person name="Crous P.W."/>
            <person name="Fauchery L."/>
            <person name="Girlanda M."/>
            <person name="Hayes R."/>
            <person name="Keri Z."/>
            <person name="Labutti K."/>
            <person name="Lipzen A."/>
            <person name="Lombard V."/>
            <person name="Magnuson J."/>
            <person name="Maillard F."/>
            <person name="Morin E."/>
            <person name="Murat C."/>
            <person name="Nolan M."/>
            <person name="Ohm R."/>
            <person name="Pangilinan J."/>
            <person name="Pereira M."/>
            <person name="Perotto S."/>
            <person name="Peter M."/>
            <person name="Riley R."/>
            <person name="Sitrit Y."/>
            <person name="Stielow B."/>
            <person name="Szollosi G."/>
            <person name="Zifcakova L."/>
            <person name="Stursova M."/>
            <person name="Spatafora J.W."/>
            <person name="Tedersoo L."/>
            <person name="Vaario L.-M."/>
            <person name="Yamada A."/>
            <person name="Yan M."/>
            <person name="Wang P."/>
            <person name="Xu J."/>
            <person name="Bruns T."/>
            <person name="Baldrian P."/>
            <person name="Vilgalys R."/>
            <person name="Henrissat B."/>
            <person name="Grigoriev I.V."/>
            <person name="Hibbett D."/>
            <person name="Nagy L.G."/>
            <person name="Martin F.M."/>
        </authorList>
    </citation>
    <scope>NUCLEOTIDE SEQUENCE</scope>
    <source>
        <strain evidence="3">UH-Tt-Lm1</strain>
    </source>
</reference>
<gene>
    <name evidence="3" type="ORF">BJ322DRAFT_361222</name>
</gene>
<name>A0A9P6H6G6_9AGAM</name>
<evidence type="ECO:0000259" key="2">
    <source>
        <dbReference type="Pfam" id="PF09444"/>
    </source>
</evidence>
<sequence length="1223" mass="134152">MSASNSSPNTAPPTSSPPPSSPPMAATKKRATRTYGSKRVEVPLFDESPDADNSFGTLVDGDISISLSSAARTSGIDDKVVSSQETKVEDDDDDEDEKAKSPEQTKHKWSWMDEMKELSSSDEEGESAMALPIAREDGPPSPSGSRRGAKSTGKHPSASPRKSQRFPLTSVLLDSRASMGASAGPEMSGSDVDHSPSPPKPQRRTSRRTVNTATVEDSESEAPCASSSKTRGNRLDSPDTDANNHAPQDLTKRKRKTTGRQPTAKARRREEEELKKNQARIAAERHIEFPVAKQPANRYHISSFCNSFQAGMSAAAQIPPNHSSEPEDIQQWSSPVKHMVPPSKRKPTPPPADIDDEIGLEILPPGAEESRPEPRLSLNRKRSPRKAQIPGLRPKDVGIYKRQVNQILLTRHNNQKSEIIQKKESAWKEKGGSTFKPLEDNRASLGEYVERIERVDQQQQAEAESDEEYRPDQHLHSSRSGSPSEEDAENNPPPPFVLNPDSTVESGEDTEEQDENVPPTRNPRAAKTRIHDSDDEGGNASGSRVLVPSTSLFDVREHDAKSTTPIRGGDDRQSLTPADGETDKENVDDNKENAAVLSRSRSTFSAFTSPRVWKAPASPTPSRQPRLFERPAPDARSPLSELRTEDKGEDPLGSSSGRRLSALPDSSFGPPPLPAPLFGAPLGSDDDDELQPAPLMRKGFSQLFGTVPGRSLTFGESSVRSPKKGGFEAFRKADEDFGLSLSLDAKLQPALEVSSTALRRADDIFQNEQEMILQAAQDSAKPKKPQLYIDDNGFLTQSRPAGTNPQLYHPATQATPLTERKPLGTLVVAESPSVLSEADDLGSPSPFKPVRRLRRRGSDPPALGGEVGGGSPSPSRSPRRNAYEMLEFGARKAKEKKPLGKSEFVEAEAQESDEDDGFGLKKKIADDQEDDSDADDDKLVEGLVDDAVMDETTLAEKLVQEKYKEHQEQDDAQLEKQARDVIEGKKRAKRRGIELASDESGSEDEDADRLRRKSIKRLRFDGGKLEGIDVDPTAFLKPYNSNLDEDEFIFPADEDSQMAERPDEEDDGGEPETTISTREIEAEVRRAAREKKHNDLGSFDPSDTRYMDQDSDDDEPSLRTRDISRRAPTVTRKRDDIDAVCFQSCVDDGQRSQEKSWLKRHGSSNTSGVYQGPSGGSVTAAGARAKGKSSRMVTKPLNPREGRRKPAKEPSALVSVLRKDKPC</sequence>
<feature type="compositionally biased region" description="Basic and acidic residues" evidence="1">
    <location>
        <begin position="889"/>
        <end position="904"/>
    </location>
</feature>
<comment type="caution">
    <text evidence="3">The sequence shown here is derived from an EMBL/GenBank/DDBJ whole genome shotgun (WGS) entry which is preliminary data.</text>
</comment>
<organism evidence="3 4">
    <name type="scientific">Thelephora terrestris</name>
    <dbReference type="NCBI Taxonomy" id="56493"/>
    <lineage>
        <taxon>Eukaryota</taxon>
        <taxon>Fungi</taxon>
        <taxon>Dikarya</taxon>
        <taxon>Basidiomycota</taxon>
        <taxon>Agaricomycotina</taxon>
        <taxon>Agaricomycetes</taxon>
        <taxon>Thelephorales</taxon>
        <taxon>Thelephoraceae</taxon>
        <taxon>Thelephora</taxon>
    </lineage>
</organism>
<feature type="compositionally biased region" description="Basic and acidic residues" evidence="1">
    <location>
        <begin position="581"/>
        <end position="592"/>
    </location>
</feature>
<feature type="region of interest" description="Disordered" evidence="1">
    <location>
        <begin position="1049"/>
        <end position="1133"/>
    </location>
</feature>
<feature type="compositionally biased region" description="Low complexity" evidence="1">
    <location>
        <begin position="598"/>
        <end position="609"/>
    </location>
</feature>
<evidence type="ECO:0000313" key="3">
    <source>
        <dbReference type="EMBL" id="KAF9779536.1"/>
    </source>
</evidence>
<feature type="compositionally biased region" description="Basic and acidic residues" evidence="1">
    <location>
        <begin position="268"/>
        <end position="283"/>
    </location>
</feature>
<feature type="region of interest" description="Disordered" evidence="1">
    <location>
        <begin position="315"/>
        <end position="397"/>
    </location>
</feature>
<feature type="compositionally biased region" description="Polar residues" evidence="1">
    <location>
        <begin position="794"/>
        <end position="816"/>
    </location>
</feature>
<feature type="region of interest" description="Disordered" evidence="1">
    <location>
        <begin position="1150"/>
        <end position="1223"/>
    </location>
</feature>
<feature type="region of interest" description="Disordered" evidence="1">
    <location>
        <begin position="964"/>
        <end position="1013"/>
    </location>
</feature>
<dbReference type="Proteomes" id="UP000736335">
    <property type="component" value="Unassembled WGS sequence"/>
</dbReference>
<feature type="compositionally biased region" description="Polar residues" evidence="1">
    <location>
        <begin position="409"/>
        <end position="418"/>
    </location>
</feature>
<feature type="compositionally biased region" description="Low complexity" evidence="1">
    <location>
        <begin position="652"/>
        <end position="661"/>
    </location>
</feature>
<feature type="compositionally biased region" description="Pro residues" evidence="1">
    <location>
        <begin position="10"/>
        <end position="22"/>
    </location>
</feature>
<feature type="compositionally biased region" description="Acidic residues" evidence="1">
    <location>
        <begin position="905"/>
        <end position="917"/>
    </location>
</feature>
<reference evidence="3" key="1">
    <citation type="journal article" date="2020" name="Nat. Commun.">
        <title>Large-scale genome sequencing of mycorrhizal fungi provides insights into the early evolution of symbiotic traits.</title>
        <authorList>
            <person name="Miyauchi S."/>
            <person name="Kiss E."/>
            <person name="Kuo A."/>
            <person name="Drula E."/>
            <person name="Kohler A."/>
            <person name="Sanchez-Garcia M."/>
            <person name="Morin E."/>
            <person name="Andreopoulos B."/>
            <person name="Barry K.W."/>
            <person name="Bonito G."/>
            <person name="Buee M."/>
            <person name="Carver A."/>
            <person name="Chen C."/>
            <person name="Cichocki N."/>
            <person name="Clum A."/>
            <person name="Culley D."/>
            <person name="Crous P.W."/>
            <person name="Fauchery L."/>
            <person name="Girlanda M."/>
            <person name="Hayes R.D."/>
            <person name="Keri Z."/>
            <person name="LaButti K."/>
            <person name="Lipzen A."/>
            <person name="Lombard V."/>
            <person name="Magnuson J."/>
            <person name="Maillard F."/>
            <person name="Murat C."/>
            <person name="Nolan M."/>
            <person name="Ohm R.A."/>
            <person name="Pangilinan J."/>
            <person name="Pereira M.F."/>
            <person name="Perotto S."/>
            <person name="Peter M."/>
            <person name="Pfister S."/>
            <person name="Riley R."/>
            <person name="Sitrit Y."/>
            <person name="Stielow J.B."/>
            <person name="Szollosi G."/>
            <person name="Zifcakova L."/>
            <person name="Stursova M."/>
            <person name="Spatafora J.W."/>
            <person name="Tedersoo L."/>
            <person name="Vaario L.M."/>
            <person name="Yamada A."/>
            <person name="Yan M."/>
            <person name="Wang P."/>
            <person name="Xu J."/>
            <person name="Bruns T."/>
            <person name="Baldrian P."/>
            <person name="Vilgalys R."/>
            <person name="Dunand C."/>
            <person name="Henrissat B."/>
            <person name="Grigoriev I.V."/>
            <person name="Hibbett D."/>
            <person name="Nagy L.G."/>
            <person name="Martin F.M."/>
        </authorList>
    </citation>
    <scope>NUCLEOTIDE SEQUENCE</scope>
    <source>
        <strain evidence="3">UH-Tt-Lm1</strain>
    </source>
</reference>
<feature type="region of interest" description="Disordered" evidence="1">
    <location>
        <begin position="409"/>
        <end position="693"/>
    </location>
</feature>
<evidence type="ECO:0000256" key="1">
    <source>
        <dbReference type="SAM" id="MobiDB-lite"/>
    </source>
</evidence>
<feature type="compositionally biased region" description="Acidic residues" evidence="1">
    <location>
        <begin position="927"/>
        <end position="936"/>
    </location>
</feature>
<feature type="compositionally biased region" description="Acidic residues" evidence="1">
    <location>
        <begin position="996"/>
        <end position="1007"/>
    </location>
</feature>
<dbReference type="EMBL" id="WIUZ02000019">
    <property type="protein sequence ID" value="KAF9779536.1"/>
    <property type="molecule type" value="Genomic_DNA"/>
</dbReference>
<feature type="compositionally biased region" description="Acidic residues" evidence="1">
    <location>
        <begin position="506"/>
        <end position="515"/>
    </location>
</feature>
<feature type="region of interest" description="Disordered" evidence="1">
    <location>
        <begin position="1"/>
        <end position="283"/>
    </location>
</feature>
<feature type="compositionally biased region" description="Basic and acidic residues" evidence="1">
    <location>
        <begin position="97"/>
        <end position="119"/>
    </location>
</feature>
<dbReference type="OrthoDB" id="3361281at2759"/>
<feature type="compositionally biased region" description="Basic and acidic residues" evidence="1">
    <location>
        <begin position="1116"/>
        <end position="1125"/>
    </location>
</feature>
<keyword evidence="4" id="KW-1185">Reference proteome</keyword>
<accession>A0A9P6H6G6</accession>
<feature type="compositionally biased region" description="Basic and acidic residues" evidence="1">
    <location>
        <begin position="1078"/>
        <end position="1095"/>
    </location>
</feature>
<feature type="compositionally biased region" description="Basic and acidic residues" evidence="1">
    <location>
        <begin position="964"/>
        <end position="985"/>
    </location>
</feature>
<feature type="compositionally biased region" description="Basic and acidic residues" evidence="1">
    <location>
        <begin position="419"/>
        <end position="456"/>
    </location>
</feature>
<feature type="region of interest" description="Disordered" evidence="1">
    <location>
        <begin position="776"/>
        <end position="936"/>
    </location>
</feature>
<protein>
    <recommendedName>
        <fullName evidence="2">DNA replication checkpoint mediator MRC1 domain-containing protein</fullName>
    </recommendedName>
</protein>
<dbReference type="InterPro" id="IPR018564">
    <property type="entry name" value="Repl_chkpnt_MRC1_dom"/>
</dbReference>
<feature type="compositionally biased region" description="Acidic residues" evidence="1">
    <location>
        <begin position="1049"/>
        <end position="1070"/>
    </location>
</feature>